<evidence type="ECO:0000256" key="4">
    <source>
        <dbReference type="ARBA" id="ARBA00022723"/>
    </source>
</evidence>
<dbReference type="EMBL" id="LM995447">
    <property type="protein sequence ID" value="CDZ24693.1"/>
    <property type="molecule type" value="Genomic_DNA"/>
</dbReference>
<proteinExistence type="inferred from homology"/>
<organism evidence="7 8">
    <name type="scientific">[Clostridium] cellulosi</name>
    <dbReference type="NCBI Taxonomy" id="29343"/>
    <lineage>
        <taxon>Bacteria</taxon>
        <taxon>Bacillati</taxon>
        <taxon>Bacillota</taxon>
        <taxon>Clostridia</taxon>
        <taxon>Eubacteriales</taxon>
        <taxon>Oscillospiraceae</taxon>
        <taxon>Oscillospiraceae incertae sedis</taxon>
    </lineage>
</organism>
<dbReference type="KEGG" id="ccel:CCDG5_1583"/>
<sequence>MDRSLKKQLSVTALNIRKLALTAVYSAKSGHPGGSLSISDVLAYLYFKEMNVDPKNPTWEDRDRLVLSKGHCAPALYSALALKGYFPVDEVKNFRKLGSMLQGHPDMKGIPGVDMSTGSLGQGISAAAGIALSAKLSNKDYRVYAILGDGEIEEGQVWEAAMFAAQYKLDNLCAYVDNNGLQIDGKIDDVMSPYPITDKFKAFGWNVIEADAHDFDDLERAYNEARACKGKPSVIVAHSVKGKGVSFMENKAEWHGSAPNTEQYEQALKELDDSLAKLEVQ</sequence>
<dbReference type="PATRIC" id="fig|29343.3.peg.1668"/>
<comment type="similarity">
    <text evidence="2">Belongs to the transketolase family.</text>
</comment>
<dbReference type="InterPro" id="IPR049557">
    <property type="entry name" value="Transketolase_CS"/>
</dbReference>
<name>A0A078KQH1_9FIRM</name>
<dbReference type="HOGENOM" id="CLU_009227_4_1_9"/>
<evidence type="ECO:0000256" key="2">
    <source>
        <dbReference type="ARBA" id="ARBA00007131"/>
    </source>
</evidence>
<evidence type="ECO:0000256" key="5">
    <source>
        <dbReference type="ARBA" id="ARBA00023052"/>
    </source>
</evidence>
<dbReference type="EC" id="2.2.1.1" evidence="7"/>
<keyword evidence="5" id="KW-0786">Thiamine pyrophosphate</keyword>
<evidence type="ECO:0000256" key="3">
    <source>
        <dbReference type="ARBA" id="ARBA00022679"/>
    </source>
</evidence>
<evidence type="ECO:0000259" key="6">
    <source>
        <dbReference type="Pfam" id="PF00456"/>
    </source>
</evidence>
<comment type="cofactor">
    <cofactor evidence="1">
        <name>thiamine diphosphate</name>
        <dbReference type="ChEBI" id="CHEBI:58937"/>
    </cofactor>
</comment>
<accession>A0A078KQH1</accession>
<keyword evidence="4" id="KW-0479">Metal-binding</keyword>
<dbReference type="PANTHER" id="PTHR47514:SF1">
    <property type="entry name" value="TRANSKETOLASE N-TERMINAL SECTION-RELATED"/>
    <property type="match status" value="1"/>
</dbReference>
<dbReference type="AlphaFoldDB" id="A0A078KQH1"/>
<dbReference type="GO" id="GO:0046872">
    <property type="term" value="F:metal ion binding"/>
    <property type="evidence" value="ECO:0007669"/>
    <property type="project" value="UniProtKB-KW"/>
</dbReference>
<dbReference type="PROSITE" id="PS00801">
    <property type="entry name" value="TRANSKETOLASE_1"/>
    <property type="match status" value="1"/>
</dbReference>
<feature type="domain" description="Transketolase N-terminal" evidence="6">
    <location>
        <begin position="15"/>
        <end position="267"/>
    </location>
</feature>
<evidence type="ECO:0000313" key="8">
    <source>
        <dbReference type="Proteomes" id="UP000032431"/>
    </source>
</evidence>
<dbReference type="InterPro" id="IPR029061">
    <property type="entry name" value="THDP-binding"/>
</dbReference>
<dbReference type="OrthoDB" id="8732661at2"/>
<evidence type="ECO:0000313" key="7">
    <source>
        <dbReference type="EMBL" id="CDZ24693.1"/>
    </source>
</evidence>
<evidence type="ECO:0000256" key="1">
    <source>
        <dbReference type="ARBA" id="ARBA00001964"/>
    </source>
</evidence>
<keyword evidence="3 7" id="KW-0808">Transferase</keyword>
<dbReference type="InterPro" id="IPR005474">
    <property type="entry name" value="Transketolase_N"/>
</dbReference>
<dbReference type="STRING" id="29343.CCDG5_1583"/>
<dbReference type="SUPFAM" id="SSF52518">
    <property type="entry name" value="Thiamin diphosphate-binding fold (THDP-binding)"/>
    <property type="match status" value="1"/>
</dbReference>
<dbReference type="PANTHER" id="PTHR47514">
    <property type="entry name" value="TRANSKETOLASE N-TERMINAL SECTION-RELATED"/>
    <property type="match status" value="1"/>
</dbReference>
<dbReference type="Pfam" id="PF00456">
    <property type="entry name" value="Transketolase_N"/>
    <property type="match status" value="1"/>
</dbReference>
<gene>
    <name evidence="7" type="ORF">CCDG5_1583</name>
</gene>
<dbReference type="Proteomes" id="UP000032431">
    <property type="component" value="Chromosome I"/>
</dbReference>
<dbReference type="Gene3D" id="3.40.50.970">
    <property type="match status" value="1"/>
</dbReference>
<dbReference type="CDD" id="cd02012">
    <property type="entry name" value="TPP_TK"/>
    <property type="match status" value="1"/>
</dbReference>
<reference evidence="8" key="1">
    <citation type="submission" date="2014-07" db="EMBL/GenBank/DDBJ databases">
        <authorList>
            <person name="Wibberg D."/>
        </authorList>
    </citation>
    <scope>NUCLEOTIDE SEQUENCE [LARGE SCALE GENOMIC DNA]</scope>
    <source>
        <strain evidence="8">DG5</strain>
    </source>
</reference>
<dbReference type="GO" id="GO:0004802">
    <property type="term" value="F:transketolase activity"/>
    <property type="evidence" value="ECO:0007669"/>
    <property type="project" value="UniProtKB-EC"/>
</dbReference>
<protein>
    <submittedName>
        <fullName evidence="7">Putative transketolase N-terminal section</fullName>
        <ecNumber evidence="7">2.2.1.1</ecNumber>
    </submittedName>
</protein>
<keyword evidence="8" id="KW-1185">Reference proteome</keyword>